<reference evidence="3" key="1">
    <citation type="journal article" date="2019" name="Int. J. Syst. Evol. Microbiol.">
        <title>The Global Catalogue of Microorganisms (GCM) 10K type strain sequencing project: providing services to taxonomists for standard genome sequencing and annotation.</title>
        <authorList>
            <consortium name="The Broad Institute Genomics Platform"/>
            <consortium name="The Broad Institute Genome Sequencing Center for Infectious Disease"/>
            <person name="Wu L."/>
            <person name="Ma J."/>
        </authorList>
    </citation>
    <scope>NUCLEOTIDE SEQUENCE [LARGE SCALE GENOMIC DNA]</scope>
    <source>
        <strain evidence="3">NBRC 104970</strain>
    </source>
</reference>
<dbReference type="InterPro" id="IPR011836">
    <property type="entry name" value="YhdP"/>
</dbReference>
<proteinExistence type="predicted"/>
<dbReference type="EMBL" id="BSOZ01000075">
    <property type="protein sequence ID" value="GLS05918.1"/>
    <property type="molecule type" value="Genomic_DNA"/>
</dbReference>
<dbReference type="Pfam" id="PF13116">
    <property type="entry name" value="YhdP"/>
    <property type="match status" value="1"/>
</dbReference>
<dbReference type="NCBIfam" id="TIGR02099">
    <property type="entry name" value="YhdP family protein"/>
    <property type="match status" value="1"/>
</dbReference>
<protein>
    <submittedName>
        <fullName evidence="2">DUF3971 domain-containing protein</fullName>
    </submittedName>
</protein>
<dbReference type="InterPro" id="IPR025263">
    <property type="entry name" value="YhdP_central"/>
</dbReference>
<accession>A0ABQ6BV97</accession>
<name>A0ABQ6BV97_9NEIS</name>
<evidence type="ECO:0000259" key="1">
    <source>
        <dbReference type="Pfam" id="PF13116"/>
    </source>
</evidence>
<keyword evidence="3" id="KW-1185">Reference proteome</keyword>
<organism evidence="2 3">
    <name type="scientific">Chitiniphilus shinanonensis</name>
    <dbReference type="NCBI Taxonomy" id="553088"/>
    <lineage>
        <taxon>Bacteria</taxon>
        <taxon>Pseudomonadati</taxon>
        <taxon>Pseudomonadota</taxon>
        <taxon>Betaproteobacteria</taxon>
        <taxon>Neisseriales</taxon>
        <taxon>Chitinibacteraceae</taxon>
        <taxon>Chitiniphilus</taxon>
    </lineage>
</organism>
<evidence type="ECO:0000313" key="3">
    <source>
        <dbReference type="Proteomes" id="UP001156836"/>
    </source>
</evidence>
<dbReference type="PANTHER" id="PTHR38690">
    <property type="entry name" value="PROTEASE-RELATED"/>
    <property type="match status" value="1"/>
</dbReference>
<sequence>MPRFVPSSWLSLLGSLWRGGGKVLGWHWRWACRLLLAAVLLLAALALGWHAYLAPRLDDYRPTVERMLSDAVGSQVTIRALSGGWRGPRPRMAIDGLTLHAADGRPALRFSRLDADLSWWSLLVGRLQFRRLAIQAPDMQIRHDAQGVWHVAGVRLDPDRHRGDARFFDWLLDQETLEVRGGRLEWLDEFHQVPAQALRDVVITIDRTLTGHEFNLSFLPPAGLADPIRASGSWRGGTLAEWREWRGEARLSLPRLTLDNADAQWPVISRLFQSMRGTVGGETQVSFAGGRITRAEGDVTIKRLRLVRENQTLALPRFEGRFDWRDQDRHRSLRIDASRIDGATGPLCTDCELSFSRRADGSGAIRLTRLQLDALSSYRPWLPPEVRERLRNIEVAGRLREGHFQWSGDRKRYQGEVALENAQLSWGEALPQLSGISLSARFDQDGGRLNASSQGLTVSVPKWMPEPLGFSRFDLGGSWRRDGAAWDAQLDRLTLHNDDLTLSANGRYRRDGPGPGTLNLTADLPRIQAGRVPTYLPLAIGPHTRDWLLMALRGGSAEGGRIEVSGPLAQFPFPEDKGGRFRVFTRVRGGQLAYAPGWPEITGIDGTLEFHGGAMDIRANRARILGAAVGETHVWIPDLLHHQQHLYVDGRTESSTADFLDFLRQSPLHKVSADYIEHLKAQGRGALALKLDIPLHEAHAARVAGEYRFNDNTLDFGSGVPQFSAAGGQITFTEHGLAIQEGRAQVLGGPVRFSGASQNGDFMLQLAGKLRLRDAAARYELLQADRFSGTADYRARLTAGRGSYEFKLDTPLAGGTVELPAPLGKTAGESRPLGVEITGRNGETRLNLSYGRLLQAALLRAPGRPLSGAVALGAQAPRVIPAAGLAFTGGWPRLDLDDWLALADGVGGGEQGDSPLSMQLTFDQISLRRRLLHDVRLQANQGGDGWRGALQAREAEGRFNWRGGKGNPVEVRLTRLALPLQGGDDEPVLAQAPTAPAATASDDPDYPGVKLTVDDLSYRARELGRLRVQATPQGRNWRLDEVVLENAETQLTMSGLWRRLPERSRTSGKFTVKTSDLGKLLGRMGYAGTMSRAAGAFSGEVSWDGAPFPPDFDSMQGSLSLELGAGQFQRIDPGAARLLSVLSLQSLTRRVKLDFSDVFSEGFEFDSIKGDALIERGIARTDNLVIAGPSAQVLFRGEANFVEGTQNLHVRIVPLVGDTVAIAAGIVNPLAGVAAFLLQRALKDPLGQLVAYEYDITGSMRDPVIRRVNWQERVPDLLQQPHR</sequence>
<gene>
    <name evidence="2" type="ORF">GCM10007860_30810</name>
</gene>
<dbReference type="Proteomes" id="UP001156836">
    <property type="component" value="Unassembled WGS sequence"/>
</dbReference>
<feature type="domain" description="YhdP central" evidence="1">
    <location>
        <begin position="34"/>
        <end position="1265"/>
    </location>
</feature>
<comment type="caution">
    <text evidence="2">The sequence shown here is derived from an EMBL/GenBank/DDBJ whole genome shotgun (WGS) entry which is preliminary data.</text>
</comment>
<dbReference type="RefSeq" id="WP_083930591.1">
    <property type="nucleotide sequence ID" value="NZ_BSOZ01000075.1"/>
</dbReference>
<dbReference type="PANTHER" id="PTHR38690:SF1">
    <property type="entry name" value="PROTEASE"/>
    <property type="match status" value="1"/>
</dbReference>
<evidence type="ECO:0000313" key="2">
    <source>
        <dbReference type="EMBL" id="GLS05918.1"/>
    </source>
</evidence>